<protein>
    <recommendedName>
        <fullName evidence="4">TonB C-terminal domain-containing protein</fullName>
    </recommendedName>
</protein>
<dbReference type="EMBL" id="JAGQHS010000271">
    <property type="protein sequence ID" value="MCA9759139.1"/>
    <property type="molecule type" value="Genomic_DNA"/>
</dbReference>
<reference evidence="2" key="1">
    <citation type="submission" date="2020-04" db="EMBL/GenBank/DDBJ databases">
        <authorList>
            <person name="Zhang T."/>
        </authorList>
    </citation>
    <scope>NUCLEOTIDE SEQUENCE</scope>
    <source>
        <strain evidence="2">HKST-UBA02</strain>
    </source>
</reference>
<feature type="compositionally biased region" description="Basic and acidic residues" evidence="1">
    <location>
        <begin position="91"/>
        <end position="109"/>
    </location>
</feature>
<sequence length="361" mass="39898">MSPKPHERALGRWTPALLLTLLLHLGAAWGFLRFDLFGADDTPSKAPEFVEVVFAAPDQPRPDPMNTFTELPDDRADEPAERPDFLSNVDSRARDLVPGGEDRISHQEGRAQFPQVAMDAGEPSAPSDPTPPSPQTAQSEFAESDESQKNEATEAEDAEVRDREAPEDAVFEQDTPPPLEEDVVLRAREPDPWAAFRRASAAPPPSPNSPASTPQPGGPSDLAQDAMSSPEANAELLGDISLNTKEWEWAPWLQAFRRELMEKWTAPLGYHLGLIHGWTLLEVVIAPSGQVLSNRVLDEEGNVAFREASLAAVDRSQPYLPLPDDFPEEALVITLRLDYPEWEKVVAPPPEPAQQRRGRRR</sequence>
<feature type="compositionally biased region" description="Basic and acidic residues" evidence="1">
    <location>
        <begin position="72"/>
        <end position="84"/>
    </location>
</feature>
<name>A0A956SH00_UNCEI</name>
<dbReference type="SUPFAM" id="SSF74653">
    <property type="entry name" value="TolA/TonB C-terminal domain"/>
    <property type="match status" value="1"/>
</dbReference>
<feature type="region of interest" description="Disordered" evidence="1">
    <location>
        <begin position="57"/>
        <end position="183"/>
    </location>
</feature>
<feature type="region of interest" description="Disordered" evidence="1">
    <location>
        <begin position="197"/>
        <end position="231"/>
    </location>
</feature>
<feature type="compositionally biased region" description="Basic and acidic residues" evidence="1">
    <location>
        <begin position="146"/>
        <end position="166"/>
    </location>
</feature>
<proteinExistence type="predicted"/>
<evidence type="ECO:0000256" key="1">
    <source>
        <dbReference type="SAM" id="MobiDB-lite"/>
    </source>
</evidence>
<evidence type="ECO:0000313" key="2">
    <source>
        <dbReference type="EMBL" id="MCA9759139.1"/>
    </source>
</evidence>
<gene>
    <name evidence="2" type="ORF">KDA27_25320</name>
</gene>
<dbReference type="AlphaFoldDB" id="A0A956SH00"/>
<accession>A0A956SH00</accession>
<dbReference type="Gene3D" id="3.30.1150.10">
    <property type="match status" value="1"/>
</dbReference>
<evidence type="ECO:0000313" key="3">
    <source>
        <dbReference type="Proteomes" id="UP000739538"/>
    </source>
</evidence>
<comment type="caution">
    <text evidence="2">The sequence shown here is derived from an EMBL/GenBank/DDBJ whole genome shotgun (WGS) entry which is preliminary data.</text>
</comment>
<organism evidence="2 3">
    <name type="scientific">Eiseniibacteriota bacterium</name>
    <dbReference type="NCBI Taxonomy" id="2212470"/>
    <lineage>
        <taxon>Bacteria</taxon>
        <taxon>Candidatus Eiseniibacteriota</taxon>
    </lineage>
</organism>
<dbReference type="Proteomes" id="UP000739538">
    <property type="component" value="Unassembled WGS sequence"/>
</dbReference>
<reference evidence="2" key="2">
    <citation type="journal article" date="2021" name="Microbiome">
        <title>Successional dynamics and alternative stable states in a saline activated sludge microbial community over 9 years.</title>
        <authorList>
            <person name="Wang Y."/>
            <person name="Ye J."/>
            <person name="Ju F."/>
            <person name="Liu L."/>
            <person name="Boyd J.A."/>
            <person name="Deng Y."/>
            <person name="Parks D.H."/>
            <person name="Jiang X."/>
            <person name="Yin X."/>
            <person name="Woodcroft B.J."/>
            <person name="Tyson G.W."/>
            <person name="Hugenholtz P."/>
            <person name="Polz M.F."/>
            <person name="Zhang T."/>
        </authorList>
    </citation>
    <scope>NUCLEOTIDE SEQUENCE</scope>
    <source>
        <strain evidence="2">HKST-UBA02</strain>
    </source>
</reference>
<evidence type="ECO:0008006" key="4">
    <source>
        <dbReference type="Google" id="ProtNLM"/>
    </source>
</evidence>